<gene>
    <name evidence="3" type="ORF">CGC21_37595</name>
</gene>
<feature type="chain" id="PRO_5021421336" description="RNA editing complex protein MP46" evidence="2">
    <location>
        <begin position="22"/>
        <end position="568"/>
    </location>
</feature>
<dbReference type="VEuPathDB" id="TriTrypDB:LdBPK_332090.1"/>
<feature type="signal peptide" evidence="2">
    <location>
        <begin position="1"/>
        <end position="21"/>
    </location>
</feature>
<evidence type="ECO:0000256" key="1">
    <source>
        <dbReference type="SAM" id="MobiDB-lite"/>
    </source>
</evidence>
<feature type="region of interest" description="Disordered" evidence="1">
    <location>
        <begin position="295"/>
        <end position="338"/>
    </location>
</feature>
<evidence type="ECO:0000256" key="2">
    <source>
        <dbReference type="SAM" id="SignalP"/>
    </source>
</evidence>
<reference evidence="4" key="1">
    <citation type="submission" date="2019-02" db="EMBL/GenBank/DDBJ databases">
        <title>FDA dAtabase for Regulatory Grade micrObial Sequences (FDA-ARGOS): Supporting development and validation of Infectious Disease Dx tests.</title>
        <authorList>
            <person name="Duncan R."/>
            <person name="Fisher C."/>
            <person name="Tallon L."/>
            <person name="Sadzewicz L."/>
            <person name="Sengamalay N."/>
            <person name="Ott S."/>
            <person name="Godinez A."/>
            <person name="Nagaraj S."/>
            <person name="Vavikolanu K."/>
            <person name="Nadendla S."/>
            <person name="Aluvathingal J."/>
            <person name="Sichtig H."/>
        </authorList>
    </citation>
    <scope>NUCLEOTIDE SEQUENCE [LARGE SCALE GENOMIC DNA]</scope>
    <source>
        <strain evidence="4">FDAARGOS_361</strain>
    </source>
</reference>
<sequence>MQTQLGRGHAALLWLHRAVAALVSTAPIWRHPVTAAEGPSYSANMIAPRLRFAGNRRATIFTSSCCCLGPARCMATMPVSTCAVSCESQLCLLCDTPYTSWTEHSREHAHVARSVVCRFFVMPERSESIMQHLERHIALDLKEVDALTDRKVGRRRERLLAGLVHLVEKGVLRDSIPTLPCSTPARVGTDKGRGTGISGATLEVNSDLFLNRVLVGEAFLRREVLDRCARLMPSLTAMELNSVVTYLTSTRQVARIFDELSLIELLVARAESEKTPANVSTATAAVAAAERAAESASVEQLSETTAAPFPDSDASTESPPAQQPCSSAPAATPPSLPRWSLSREDKVYIMCACLGELHRFHEQERPRSVISKAAADAIVLNVLAGHGRENLVSELVHETLQRIVDEGTVVWRQHQEDVKRRGRSSEANLTGTARISAWRAPRTDSTVSEDLCYVRTAPLPSKPSPRPASQFTLDSAAAEQLVSSYLPFNDVDQLSGTEADAVKATAEAPSGPSPGGTYTTSPEFISVLHTSEKDWGPLTAELRKRAEDWNRLPFAPSTPELKASKMLR</sequence>
<dbReference type="AlphaFoldDB" id="A0A504Y3C5"/>
<evidence type="ECO:0000313" key="3">
    <source>
        <dbReference type="EMBL" id="TPP53668.1"/>
    </source>
</evidence>
<evidence type="ECO:0000313" key="4">
    <source>
        <dbReference type="Proteomes" id="UP000318447"/>
    </source>
</evidence>
<dbReference type="EMBL" id="RHLC01000007">
    <property type="protein sequence ID" value="TPP53668.1"/>
    <property type="molecule type" value="Genomic_DNA"/>
</dbReference>
<dbReference type="VEuPathDB" id="TriTrypDB:LDHU3_33.3010"/>
<protein>
    <recommendedName>
        <fullName evidence="5">RNA editing complex protein MP46</fullName>
    </recommendedName>
</protein>
<accession>A0A504Y3C5</accession>
<feature type="region of interest" description="Disordered" evidence="1">
    <location>
        <begin position="546"/>
        <end position="568"/>
    </location>
</feature>
<dbReference type="CDD" id="cd23724">
    <property type="entry name" value="ZF_RNaseIII_KREPB4"/>
    <property type="match status" value="1"/>
</dbReference>
<proteinExistence type="predicted"/>
<name>A0A504Y3C5_LEIDO</name>
<keyword evidence="2" id="KW-0732">Signal</keyword>
<feature type="compositionally biased region" description="Low complexity" evidence="1">
    <location>
        <begin position="318"/>
        <end position="330"/>
    </location>
</feature>
<dbReference type="Proteomes" id="UP000318447">
    <property type="component" value="Unassembled WGS sequence"/>
</dbReference>
<feature type="region of interest" description="Disordered" evidence="1">
    <location>
        <begin position="502"/>
        <end position="523"/>
    </location>
</feature>
<comment type="caution">
    <text evidence="3">The sequence shown here is derived from an EMBL/GenBank/DDBJ whole genome shotgun (WGS) entry which is preliminary data.</text>
</comment>
<dbReference type="VEuPathDB" id="TriTrypDB:LdCL_330027800"/>
<organism evidence="3 4">
    <name type="scientific">Leishmania donovani</name>
    <dbReference type="NCBI Taxonomy" id="5661"/>
    <lineage>
        <taxon>Eukaryota</taxon>
        <taxon>Discoba</taxon>
        <taxon>Euglenozoa</taxon>
        <taxon>Kinetoplastea</taxon>
        <taxon>Metakinetoplastina</taxon>
        <taxon>Trypanosomatida</taxon>
        <taxon>Trypanosomatidae</taxon>
        <taxon>Leishmaniinae</taxon>
        <taxon>Leishmania</taxon>
    </lineage>
</organism>
<evidence type="ECO:0008006" key="5">
    <source>
        <dbReference type="Google" id="ProtNLM"/>
    </source>
</evidence>